<dbReference type="RefSeq" id="WP_092081560.1">
    <property type="nucleotide sequence ID" value="NZ_FOYI01000009.1"/>
</dbReference>
<dbReference type="EMBL" id="FOYI01000009">
    <property type="protein sequence ID" value="SFR15140.1"/>
    <property type="molecule type" value="Genomic_DNA"/>
</dbReference>
<accession>A0A1I6EBM4</accession>
<evidence type="ECO:0000256" key="1">
    <source>
        <dbReference type="SAM" id="MobiDB-lite"/>
    </source>
</evidence>
<name>A0A1I6EBM4_9RHOB</name>
<feature type="compositionally biased region" description="Pro residues" evidence="1">
    <location>
        <begin position="99"/>
        <end position="108"/>
    </location>
</feature>
<protein>
    <submittedName>
        <fullName evidence="2">Uncharacterized protein</fullName>
    </submittedName>
</protein>
<dbReference type="AlphaFoldDB" id="A0A1I6EBM4"/>
<gene>
    <name evidence="2" type="ORF">SAMN04515673_10987</name>
</gene>
<evidence type="ECO:0000313" key="3">
    <source>
        <dbReference type="Proteomes" id="UP000199302"/>
    </source>
</evidence>
<sequence>MRLLRYGLVVLLAVLLLPWGAYMTEVAAPHATESATAATPAAQATLQTAKRKCRTATLPGAPCGPDIAESARLIPPSPPEMTALRATCDPWPGRSLQHEPPPAPPRLA</sequence>
<dbReference type="STRING" id="871652.SAMN04515673_10987"/>
<proteinExistence type="predicted"/>
<dbReference type="Proteomes" id="UP000199302">
    <property type="component" value="Unassembled WGS sequence"/>
</dbReference>
<feature type="region of interest" description="Disordered" evidence="1">
    <location>
        <begin position="74"/>
        <end position="108"/>
    </location>
</feature>
<keyword evidence="3" id="KW-1185">Reference proteome</keyword>
<evidence type="ECO:0000313" key="2">
    <source>
        <dbReference type="EMBL" id="SFR15140.1"/>
    </source>
</evidence>
<reference evidence="2 3" key="1">
    <citation type="submission" date="2016-10" db="EMBL/GenBank/DDBJ databases">
        <authorList>
            <person name="de Groot N.N."/>
        </authorList>
    </citation>
    <scope>NUCLEOTIDE SEQUENCE [LARGE SCALE GENOMIC DNA]</scope>
    <source>
        <strain evidence="3">KMM 9023,NRIC 0796,JCM 17311,KCTC 23692</strain>
    </source>
</reference>
<organism evidence="2 3">
    <name type="scientific">Poseidonocella sedimentorum</name>
    <dbReference type="NCBI Taxonomy" id="871652"/>
    <lineage>
        <taxon>Bacteria</taxon>
        <taxon>Pseudomonadati</taxon>
        <taxon>Pseudomonadota</taxon>
        <taxon>Alphaproteobacteria</taxon>
        <taxon>Rhodobacterales</taxon>
        <taxon>Roseobacteraceae</taxon>
        <taxon>Poseidonocella</taxon>
    </lineage>
</organism>
<dbReference type="OrthoDB" id="7727842at2"/>